<organism evidence="2 3">
    <name type="scientific">Pelotomaculum schinkii</name>
    <dbReference type="NCBI Taxonomy" id="78350"/>
    <lineage>
        <taxon>Bacteria</taxon>
        <taxon>Bacillati</taxon>
        <taxon>Bacillota</taxon>
        <taxon>Clostridia</taxon>
        <taxon>Eubacteriales</taxon>
        <taxon>Desulfotomaculaceae</taxon>
        <taxon>Pelotomaculum</taxon>
    </lineage>
</organism>
<keyword evidence="3" id="KW-1185">Reference proteome</keyword>
<dbReference type="AlphaFoldDB" id="A0A4Y7RFU6"/>
<feature type="domain" description="Pvc16 N-terminal" evidence="1">
    <location>
        <begin position="9"/>
        <end position="199"/>
    </location>
</feature>
<comment type="caution">
    <text evidence="2">The sequence shown here is derived from an EMBL/GenBank/DDBJ whole genome shotgun (WGS) entry which is preliminary data.</text>
</comment>
<dbReference type="Proteomes" id="UP000298324">
    <property type="component" value="Unassembled WGS sequence"/>
</dbReference>
<evidence type="ECO:0000313" key="3">
    <source>
        <dbReference type="Proteomes" id="UP000298324"/>
    </source>
</evidence>
<evidence type="ECO:0000259" key="1">
    <source>
        <dbReference type="Pfam" id="PF14065"/>
    </source>
</evidence>
<dbReference type="RefSeq" id="WP_190239660.1">
    <property type="nucleotide sequence ID" value="NZ_QFGA01000001.1"/>
</dbReference>
<evidence type="ECO:0000313" key="2">
    <source>
        <dbReference type="EMBL" id="TEB07878.1"/>
    </source>
</evidence>
<dbReference type="InterPro" id="IPR025351">
    <property type="entry name" value="Pvc16_N"/>
</dbReference>
<accession>A0A4Y7RFU6</accession>
<gene>
    <name evidence="2" type="ORF">Psch_01433</name>
</gene>
<sequence>MIRHFNLYLRKLFEKQLKLETEQIGFEPPDENWRNYVSGIHKRALNIYLVDLRENHGKRTNEGLREVRNGVVSEIPAPRWVDCHYLITAWDLTSPDIAHGVEPTLEEHTMLYEVTGLLPALETESLTPRQVYDPDPVPADFPRVLADAALPFTILPGEGFPKLAEFWGAMGAGYRWKPAVYLVITLPVIRPERLLEPPVTTLVTIYGQEHGNGNEMEKEEIR</sequence>
<proteinExistence type="predicted"/>
<dbReference type="Pfam" id="PF14065">
    <property type="entry name" value="Pvc16_N"/>
    <property type="match status" value="1"/>
</dbReference>
<reference evidence="2 3" key="1">
    <citation type="journal article" date="2018" name="Environ. Microbiol.">
        <title>Novel energy conservation strategies and behaviour of Pelotomaculum schinkii driving syntrophic propionate catabolism.</title>
        <authorList>
            <person name="Hidalgo-Ahumada C.A.P."/>
            <person name="Nobu M.K."/>
            <person name="Narihiro T."/>
            <person name="Tamaki H."/>
            <person name="Liu W.T."/>
            <person name="Kamagata Y."/>
            <person name="Stams A.J.M."/>
            <person name="Imachi H."/>
            <person name="Sousa D.Z."/>
        </authorList>
    </citation>
    <scope>NUCLEOTIDE SEQUENCE [LARGE SCALE GENOMIC DNA]</scope>
    <source>
        <strain evidence="2 3">HH</strain>
    </source>
</reference>
<name>A0A4Y7RFU6_9FIRM</name>
<protein>
    <recommendedName>
        <fullName evidence="1">Pvc16 N-terminal domain-containing protein</fullName>
    </recommendedName>
</protein>
<dbReference type="EMBL" id="QFGA01000001">
    <property type="protein sequence ID" value="TEB07878.1"/>
    <property type="molecule type" value="Genomic_DNA"/>
</dbReference>